<evidence type="ECO:0000313" key="7">
    <source>
        <dbReference type="Proteomes" id="UP000235916"/>
    </source>
</evidence>
<proteinExistence type="predicted"/>
<dbReference type="PANTHER" id="PTHR30546">
    <property type="entry name" value="FLAVODOXIN-RELATED PROTEIN WRBA-RELATED"/>
    <property type="match status" value="1"/>
</dbReference>
<dbReference type="EMBL" id="POSP01000003">
    <property type="protein sequence ID" value="PND39083.1"/>
    <property type="molecule type" value="Genomic_DNA"/>
</dbReference>
<evidence type="ECO:0000313" key="6">
    <source>
        <dbReference type="EMBL" id="PND39083.1"/>
    </source>
</evidence>
<accession>A0A2N8L054</accession>
<keyword evidence="2" id="KW-0285">Flavoprotein</keyword>
<name>A0A2N8L054_9BURK</name>
<feature type="domain" description="Flavodoxin-like" evidence="5">
    <location>
        <begin position="4"/>
        <end position="178"/>
    </location>
</feature>
<evidence type="ECO:0000256" key="3">
    <source>
        <dbReference type="ARBA" id="ARBA00022643"/>
    </source>
</evidence>
<dbReference type="RefSeq" id="WP_102769001.1">
    <property type="nucleotide sequence ID" value="NZ_POSP01000003.1"/>
</dbReference>
<dbReference type="GO" id="GO:0016020">
    <property type="term" value="C:membrane"/>
    <property type="evidence" value="ECO:0007669"/>
    <property type="project" value="TreeGrafter"/>
</dbReference>
<dbReference type="PROSITE" id="PS00201">
    <property type="entry name" value="FLAVODOXIN"/>
    <property type="match status" value="1"/>
</dbReference>
<reference evidence="6 7" key="1">
    <citation type="submission" date="2018-01" db="EMBL/GenBank/DDBJ databases">
        <title>Draft genome sequence of Paucibacter aquatile CR182 isolated from freshwater of the Nakdong River.</title>
        <authorList>
            <person name="Choi A."/>
            <person name="Chung E.J."/>
        </authorList>
    </citation>
    <scope>NUCLEOTIDE SEQUENCE [LARGE SCALE GENOMIC DNA]</scope>
    <source>
        <strain evidence="6 7">CR182</strain>
    </source>
</reference>
<gene>
    <name evidence="6" type="ORF">C1O66_17165</name>
</gene>
<dbReference type="InterPro" id="IPR008254">
    <property type="entry name" value="Flavodoxin/NO_synth"/>
</dbReference>
<evidence type="ECO:0000259" key="5">
    <source>
        <dbReference type="PROSITE" id="PS50902"/>
    </source>
</evidence>
<dbReference type="GO" id="GO:0003955">
    <property type="term" value="F:NAD(P)H dehydrogenase (quinone) activity"/>
    <property type="evidence" value="ECO:0007669"/>
    <property type="project" value="TreeGrafter"/>
</dbReference>
<sequence>MTKVAIVFHSATGTTKQLAAAVADGALSVAEVDVVNVEIVGADIVEGRFRNSSLIERLKDVDAMIFGSPTFMGCVSAQFKAFADATGDLWADKAWSNKVAGGFTIGSNMSGDQLNTIQYMQIFASQHGMLWASLDIPGNCDAEGRNRLGAQSGLIAHSRDGELHEIDLITANYLGRRIAQVAKIFAAANAPDSQPGLAAA</sequence>
<dbReference type="Pfam" id="PF03358">
    <property type="entry name" value="FMN_red"/>
    <property type="match status" value="1"/>
</dbReference>
<dbReference type="GO" id="GO:0010181">
    <property type="term" value="F:FMN binding"/>
    <property type="evidence" value="ECO:0007669"/>
    <property type="project" value="InterPro"/>
</dbReference>
<evidence type="ECO:0000256" key="2">
    <source>
        <dbReference type="ARBA" id="ARBA00022630"/>
    </source>
</evidence>
<dbReference type="Gene3D" id="3.40.50.360">
    <property type="match status" value="1"/>
</dbReference>
<dbReference type="GO" id="GO:0009055">
    <property type="term" value="F:electron transfer activity"/>
    <property type="evidence" value="ECO:0007669"/>
    <property type="project" value="InterPro"/>
</dbReference>
<dbReference type="OrthoDB" id="9801479at2"/>
<evidence type="ECO:0000256" key="1">
    <source>
        <dbReference type="ARBA" id="ARBA00001917"/>
    </source>
</evidence>
<dbReference type="InterPro" id="IPR029039">
    <property type="entry name" value="Flavoprotein-like_sf"/>
</dbReference>
<protein>
    <recommendedName>
        <fullName evidence="4">Flavoprotein WrbA</fullName>
    </recommendedName>
</protein>
<dbReference type="AlphaFoldDB" id="A0A2N8L054"/>
<dbReference type="InterPro" id="IPR001226">
    <property type="entry name" value="Flavodoxin_CS"/>
</dbReference>
<keyword evidence="7" id="KW-1185">Reference proteome</keyword>
<dbReference type="PROSITE" id="PS50902">
    <property type="entry name" value="FLAVODOXIN_LIKE"/>
    <property type="match status" value="1"/>
</dbReference>
<evidence type="ECO:0000256" key="4">
    <source>
        <dbReference type="ARBA" id="ARBA00029652"/>
    </source>
</evidence>
<keyword evidence="3" id="KW-0288">FMN</keyword>
<dbReference type="SUPFAM" id="SSF52218">
    <property type="entry name" value="Flavoproteins"/>
    <property type="match status" value="1"/>
</dbReference>
<dbReference type="Proteomes" id="UP000235916">
    <property type="component" value="Unassembled WGS sequence"/>
</dbReference>
<comment type="caution">
    <text evidence="6">The sequence shown here is derived from an EMBL/GenBank/DDBJ whole genome shotgun (WGS) entry which is preliminary data.</text>
</comment>
<dbReference type="InterPro" id="IPR005025">
    <property type="entry name" value="FMN_Rdtase-like_dom"/>
</dbReference>
<comment type="cofactor">
    <cofactor evidence="1">
        <name>FMN</name>
        <dbReference type="ChEBI" id="CHEBI:58210"/>
    </cofactor>
</comment>
<dbReference type="PANTHER" id="PTHR30546:SF23">
    <property type="entry name" value="FLAVOPROTEIN-LIKE PROTEIN YCP4-RELATED"/>
    <property type="match status" value="1"/>
</dbReference>
<organism evidence="6 7">
    <name type="scientific">Kinneretia aquatilis</name>
    <dbReference type="NCBI Taxonomy" id="2070761"/>
    <lineage>
        <taxon>Bacteria</taxon>
        <taxon>Pseudomonadati</taxon>
        <taxon>Pseudomonadota</taxon>
        <taxon>Betaproteobacteria</taxon>
        <taxon>Burkholderiales</taxon>
        <taxon>Sphaerotilaceae</taxon>
        <taxon>Roseateles</taxon>
    </lineage>
</organism>